<evidence type="ECO:0000313" key="2">
    <source>
        <dbReference type="EMBL" id="HDP15921.1"/>
    </source>
</evidence>
<name>A0A7C1CF43_9CREN</name>
<organism evidence="2">
    <name type="scientific">Thermofilum adornatum</name>
    <dbReference type="NCBI Taxonomy" id="1365176"/>
    <lineage>
        <taxon>Archaea</taxon>
        <taxon>Thermoproteota</taxon>
        <taxon>Thermoprotei</taxon>
        <taxon>Thermofilales</taxon>
        <taxon>Thermofilaceae</taxon>
        <taxon>Thermofilum</taxon>
    </lineage>
</organism>
<proteinExistence type="predicted"/>
<comment type="caution">
    <text evidence="2">The sequence shown here is derived from an EMBL/GenBank/DDBJ whole genome shotgun (WGS) entry which is preliminary data.</text>
</comment>
<dbReference type="AlphaFoldDB" id="A0A7C1CF43"/>
<sequence>MGGAPKTGGGFDARAVYGGPCTALGNEGRASPRETLAGAARGRGKGASQRQPLMTMNHMAIHSLTKIHDTHEPTKPILPFIHHYSLPLLTRKEVPVPPAPMAYSRIHASAP</sequence>
<accession>A0A7C1CF43</accession>
<gene>
    <name evidence="2" type="ORF">ENN26_09150</name>
</gene>
<feature type="region of interest" description="Disordered" evidence="1">
    <location>
        <begin position="22"/>
        <end position="51"/>
    </location>
</feature>
<dbReference type="EMBL" id="DSAY01000172">
    <property type="protein sequence ID" value="HDP15921.1"/>
    <property type="molecule type" value="Genomic_DNA"/>
</dbReference>
<reference evidence="2" key="1">
    <citation type="journal article" date="2020" name="mSystems">
        <title>Genome- and Community-Level Interaction Insights into Carbon Utilization and Element Cycling Functions of Hydrothermarchaeota in Hydrothermal Sediment.</title>
        <authorList>
            <person name="Zhou Z."/>
            <person name="Liu Y."/>
            <person name="Xu W."/>
            <person name="Pan J."/>
            <person name="Luo Z.H."/>
            <person name="Li M."/>
        </authorList>
    </citation>
    <scope>NUCLEOTIDE SEQUENCE [LARGE SCALE GENOMIC DNA]</scope>
    <source>
        <strain evidence="2">SpSt-116</strain>
    </source>
</reference>
<protein>
    <submittedName>
        <fullName evidence="2">Uncharacterized protein</fullName>
    </submittedName>
</protein>
<evidence type="ECO:0000256" key="1">
    <source>
        <dbReference type="SAM" id="MobiDB-lite"/>
    </source>
</evidence>